<accession>A0AAE3D2D5</accession>
<organism evidence="2 3">
    <name type="scientific">Flavimaribacter sediminis</name>
    <dbReference type="NCBI Taxonomy" id="2865987"/>
    <lineage>
        <taxon>Bacteria</taxon>
        <taxon>Pseudomonadati</taxon>
        <taxon>Pseudomonadota</taxon>
        <taxon>Alphaproteobacteria</taxon>
        <taxon>Hyphomicrobiales</taxon>
        <taxon>Rhizobiaceae</taxon>
        <taxon>Flavimaribacter</taxon>
    </lineage>
</organism>
<protein>
    <submittedName>
        <fullName evidence="2">Uncharacterized protein</fullName>
    </submittedName>
</protein>
<dbReference type="Proteomes" id="UP001196509">
    <property type="component" value="Unassembled WGS sequence"/>
</dbReference>
<name>A0AAE3D2D5_9HYPH</name>
<dbReference type="EMBL" id="JAICBX010000003">
    <property type="protein sequence ID" value="MBW8638977.1"/>
    <property type="molecule type" value="Genomic_DNA"/>
</dbReference>
<gene>
    <name evidence="2" type="ORF">K1W69_17405</name>
</gene>
<evidence type="ECO:0000256" key="1">
    <source>
        <dbReference type="SAM" id="Phobius"/>
    </source>
</evidence>
<proteinExistence type="predicted"/>
<comment type="caution">
    <text evidence="2">The sequence shown here is derived from an EMBL/GenBank/DDBJ whole genome shotgun (WGS) entry which is preliminary data.</text>
</comment>
<dbReference type="AlphaFoldDB" id="A0AAE3D2D5"/>
<keyword evidence="1" id="KW-1133">Transmembrane helix</keyword>
<keyword evidence="1" id="KW-0472">Membrane</keyword>
<reference evidence="2" key="1">
    <citation type="submission" date="2021-08" db="EMBL/GenBank/DDBJ databases">
        <title>Hoeflea bacterium WL0058 sp. nov., isolated from the sediment.</title>
        <authorList>
            <person name="Wang L."/>
            <person name="Zhang D."/>
        </authorList>
    </citation>
    <scope>NUCLEOTIDE SEQUENCE</scope>
    <source>
        <strain evidence="2">WL0058</strain>
    </source>
</reference>
<keyword evidence="3" id="KW-1185">Reference proteome</keyword>
<feature type="transmembrane region" description="Helical" evidence="1">
    <location>
        <begin position="40"/>
        <end position="59"/>
    </location>
</feature>
<evidence type="ECO:0000313" key="2">
    <source>
        <dbReference type="EMBL" id="MBW8638977.1"/>
    </source>
</evidence>
<sequence length="60" mass="6068">MADVLLATILTALGLIVLITTILAGANKPIPDQGPSLRAPLIAGGAMTLAGILYWSLILG</sequence>
<keyword evidence="1" id="KW-0812">Transmembrane</keyword>
<dbReference type="RefSeq" id="WP_220229693.1">
    <property type="nucleotide sequence ID" value="NZ_JAICBX010000003.1"/>
</dbReference>
<evidence type="ECO:0000313" key="3">
    <source>
        <dbReference type="Proteomes" id="UP001196509"/>
    </source>
</evidence>